<comment type="caution">
    <text evidence="1">The sequence shown here is derived from an EMBL/GenBank/DDBJ whole genome shotgun (WGS) entry which is preliminary data.</text>
</comment>
<dbReference type="GO" id="GO:0015562">
    <property type="term" value="F:efflux transmembrane transporter activity"/>
    <property type="evidence" value="ECO:0007669"/>
    <property type="project" value="InterPro"/>
</dbReference>
<dbReference type="EMBL" id="BARW01025672">
    <property type="protein sequence ID" value="GAJ11166.1"/>
    <property type="molecule type" value="Genomic_DNA"/>
</dbReference>
<reference evidence="1" key="1">
    <citation type="journal article" date="2014" name="Front. Microbiol.">
        <title>High frequency of phylogenetically diverse reductive dehalogenase-homologous genes in deep subseafloor sedimentary metagenomes.</title>
        <authorList>
            <person name="Kawai M."/>
            <person name="Futagami T."/>
            <person name="Toyoda A."/>
            <person name="Takaki Y."/>
            <person name="Nishi S."/>
            <person name="Hori S."/>
            <person name="Arai W."/>
            <person name="Tsubouchi T."/>
            <person name="Morono Y."/>
            <person name="Uchiyama I."/>
            <person name="Ito T."/>
            <person name="Fujiyama A."/>
            <person name="Inagaki F."/>
            <person name="Takami H."/>
        </authorList>
    </citation>
    <scope>NUCLEOTIDE SEQUENCE</scope>
    <source>
        <strain evidence="1">Expedition CK06-06</strain>
    </source>
</reference>
<evidence type="ECO:0000313" key="1">
    <source>
        <dbReference type="EMBL" id="GAJ11166.1"/>
    </source>
</evidence>
<evidence type="ECO:0008006" key="2">
    <source>
        <dbReference type="Google" id="ProtNLM"/>
    </source>
</evidence>
<sequence length="165" mass="18784">KLELGINNQEGEEFNLVEVGYPKVWEIGEEEALKKAIENSFILELRKRQIELAKVDLERAEVTASPELDLRKLKNNIGLANLNFSKTQKELDNSIRKQFYTYKQTINGLDLSQQNLNQANENNSIITEQVKAGLKTKNDLLSAEISLLEDMAKEKKTLPQSIIVI</sequence>
<proteinExistence type="predicted"/>
<name>X1VC29_9ZZZZ</name>
<dbReference type="SUPFAM" id="SSF56954">
    <property type="entry name" value="Outer membrane efflux proteins (OEP)"/>
    <property type="match status" value="1"/>
</dbReference>
<dbReference type="AlphaFoldDB" id="X1VC29"/>
<gene>
    <name evidence="1" type="ORF">S12H4_42026</name>
</gene>
<protein>
    <recommendedName>
        <fullName evidence="2">TolC family protein</fullName>
    </recommendedName>
</protein>
<feature type="non-terminal residue" evidence="1">
    <location>
        <position position="1"/>
    </location>
</feature>
<accession>X1VC29</accession>
<dbReference type="Gene3D" id="1.20.1600.10">
    <property type="entry name" value="Outer membrane efflux proteins (OEP)"/>
    <property type="match status" value="1"/>
</dbReference>
<organism evidence="1">
    <name type="scientific">marine sediment metagenome</name>
    <dbReference type="NCBI Taxonomy" id="412755"/>
    <lineage>
        <taxon>unclassified sequences</taxon>
        <taxon>metagenomes</taxon>
        <taxon>ecological metagenomes</taxon>
    </lineage>
</organism>